<sequence length="167" mass="18758">MLIRQLNPSDAKSYRELRLEGLKFHPDAFGASYEEEKNKPLSLYEGRFQSDQSYTFGAFVEGELVGVVTLLLESAMKMKHRANIVAMYVTSSVRGQGIGKQLLLTALTQAKQLSTIEQVHLTVVSTNQAAKKLYESVGFQSYGIEKRALKIGDAYIDEELMVKYLIK</sequence>
<dbReference type="RefSeq" id="WP_205186178.1">
    <property type="nucleotide sequence ID" value="NZ_JAFBFC010000003.1"/>
</dbReference>
<keyword evidence="1" id="KW-0808">Transferase</keyword>
<dbReference type="SUPFAM" id="SSF55729">
    <property type="entry name" value="Acyl-CoA N-acyltransferases (Nat)"/>
    <property type="match status" value="1"/>
</dbReference>
<evidence type="ECO:0000256" key="1">
    <source>
        <dbReference type="ARBA" id="ARBA00022679"/>
    </source>
</evidence>
<proteinExistence type="predicted"/>
<name>A0ABS2QTS1_9BACI</name>
<evidence type="ECO:0000313" key="4">
    <source>
        <dbReference type="Proteomes" id="UP000809829"/>
    </source>
</evidence>
<protein>
    <submittedName>
        <fullName evidence="3">Ribosomal protein S18 acetylase RimI-like enzyme</fullName>
    </submittedName>
</protein>
<dbReference type="PROSITE" id="PS51186">
    <property type="entry name" value="GNAT"/>
    <property type="match status" value="1"/>
</dbReference>
<dbReference type="PANTHER" id="PTHR13947">
    <property type="entry name" value="GNAT FAMILY N-ACETYLTRANSFERASE"/>
    <property type="match status" value="1"/>
</dbReference>
<feature type="domain" description="N-acetyltransferase" evidence="2">
    <location>
        <begin position="1"/>
        <end position="166"/>
    </location>
</feature>
<dbReference type="PANTHER" id="PTHR13947:SF37">
    <property type="entry name" value="LD18367P"/>
    <property type="match status" value="1"/>
</dbReference>
<dbReference type="CDD" id="cd04301">
    <property type="entry name" value="NAT_SF"/>
    <property type="match status" value="1"/>
</dbReference>
<evidence type="ECO:0000259" key="2">
    <source>
        <dbReference type="PROSITE" id="PS51186"/>
    </source>
</evidence>
<dbReference type="InterPro" id="IPR050769">
    <property type="entry name" value="NAT_camello-type"/>
</dbReference>
<comment type="caution">
    <text evidence="3">The sequence shown here is derived from an EMBL/GenBank/DDBJ whole genome shotgun (WGS) entry which is preliminary data.</text>
</comment>
<dbReference type="EMBL" id="JAFBFC010000003">
    <property type="protein sequence ID" value="MBM7702839.1"/>
    <property type="molecule type" value="Genomic_DNA"/>
</dbReference>
<keyword evidence="4" id="KW-1185">Reference proteome</keyword>
<reference evidence="3 4" key="1">
    <citation type="submission" date="2021-01" db="EMBL/GenBank/DDBJ databases">
        <title>Genomic Encyclopedia of Type Strains, Phase IV (KMG-IV): sequencing the most valuable type-strain genomes for metagenomic binning, comparative biology and taxonomic classification.</title>
        <authorList>
            <person name="Goeker M."/>
        </authorList>
    </citation>
    <scope>NUCLEOTIDE SEQUENCE [LARGE SCALE GENOMIC DNA]</scope>
    <source>
        <strain evidence="3 4">DSM 104297</strain>
    </source>
</reference>
<gene>
    <name evidence="3" type="ORF">JOC83_001686</name>
</gene>
<dbReference type="Proteomes" id="UP000809829">
    <property type="component" value="Unassembled WGS sequence"/>
</dbReference>
<dbReference type="Pfam" id="PF00583">
    <property type="entry name" value="Acetyltransf_1"/>
    <property type="match status" value="1"/>
</dbReference>
<evidence type="ECO:0000313" key="3">
    <source>
        <dbReference type="EMBL" id="MBM7702839.1"/>
    </source>
</evidence>
<accession>A0ABS2QTS1</accession>
<organism evidence="3 4">
    <name type="scientific">Priestia iocasae</name>
    <dbReference type="NCBI Taxonomy" id="2291674"/>
    <lineage>
        <taxon>Bacteria</taxon>
        <taxon>Bacillati</taxon>
        <taxon>Bacillota</taxon>
        <taxon>Bacilli</taxon>
        <taxon>Bacillales</taxon>
        <taxon>Bacillaceae</taxon>
        <taxon>Priestia</taxon>
    </lineage>
</organism>
<dbReference type="InterPro" id="IPR016181">
    <property type="entry name" value="Acyl_CoA_acyltransferase"/>
</dbReference>
<dbReference type="Gene3D" id="3.40.630.30">
    <property type="match status" value="1"/>
</dbReference>
<dbReference type="InterPro" id="IPR000182">
    <property type="entry name" value="GNAT_dom"/>
</dbReference>